<protein>
    <submittedName>
        <fullName evidence="2">Uncharacterized protein</fullName>
    </submittedName>
</protein>
<evidence type="ECO:0000256" key="1">
    <source>
        <dbReference type="SAM" id="Phobius"/>
    </source>
</evidence>
<organism evidence="2">
    <name type="scientific">Lepeophtheirus salmonis</name>
    <name type="common">Salmon louse</name>
    <name type="synonym">Caligus salmonis</name>
    <dbReference type="NCBI Taxonomy" id="72036"/>
    <lineage>
        <taxon>Eukaryota</taxon>
        <taxon>Metazoa</taxon>
        <taxon>Ecdysozoa</taxon>
        <taxon>Arthropoda</taxon>
        <taxon>Crustacea</taxon>
        <taxon>Multicrustacea</taxon>
        <taxon>Hexanauplia</taxon>
        <taxon>Copepoda</taxon>
        <taxon>Siphonostomatoida</taxon>
        <taxon>Caligidae</taxon>
        <taxon>Lepeophtheirus</taxon>
    </lineage>
</organism>
<dbReference type="AlphaFoldDB" id="A0A0K2UWS5"/>
<accession>A0A0K2UWS5</accession>
<keyword evidence="1" id="KW-1133">Transmembrane helix</keyword>
<evidence type="ECO:0000313" key="2">
    <source>
        <dbReference type="EMBL" id="CDW42530.1"/>
    </source>
</evidence>
<keyword evidence="1" id="KW-0812">Transmembrane</keyword>
<sequence>SLSITTLSLVESVENACDFPLLFSKIDSCILFQHSLTLFIIIAGAPCFVKAGRLSG</sequence>
<feature type="transmembrane region" description="Helical" evidence="1">
    <location>
        <begin position="30"/>
        <end position="49"/>
    </location>
</feature>
<feature type="non-terminal residue" evidence="2">
    <location>
        <position position="1"/>
    </location>
</feature>
<keyword evidence="1" id="KW-0472">Membrane</keyword>
<proteinExistence type="predicted"/>
<reference evidence="2" key="1">
    <citation type="submission" date="2014-05" db="EMBL/GenBank/DDBJ databases">
        <authorList>
            <person name="Chronopoulou M."/>
        </authorList>
    </citation>
    <scope>NUCLEOTIDE SEQUENCE</scope>
    <source>
        <tissue evidence="2">Whole organism</tissue>
    </source>
</reference>
<dbReference type="EMBL" id="HACA01025169">
    <property type="protein sequence ID" value="CDW42530.1"/>
    <property type="molecule type" value="Transcribed_RNA"/>
</dbReference>
<name>A0A0K2UWS5_LEPSM</name>